<evidence type="ECO:0000313" key="14">
    <source>
        <dbReference type="EMBL" id="KAH9300314.1"/>
    </source>
</evidence>
<dbReference type="PANTHER" id="PTHR43269:SF2">
    <property type="entry name" value="SODIUM_PROTON ANTIPORTER 1-RELATED"/>
    <property type="match status" value="1"/>
</dbReference>
<feature type="transmembrane region" description="Helical" evidence="12">
    <location>
        <begin position="221"/>
        <end position="250"/>
    </location>
</feature>
<evidence type="ECO:0000256" key="10">
    <source>
        <dbReference type="ARBA" id="ARBA00025753"/>
    </source>
</evidence>
<dbReference type="GO" id="GO:0015297">
    <property type="term" value="F:antiporter activity"/>
    <property type="evidence" value="ECO:0007669"/>
    <property type="project" value="UniProtKB-KW"/>
</dbReference>
<evidence type="ECO:0000256" key="12">
    <source>
        <dbReference type="SAM" id="Phobius"/>
    </source>
</evidence>
<evidence type="ECO:0000256" key="2">
    <source>
        <dbReference type="ARBA" id="ARBA00022448"/>
    </source>
</evidence>
<organism evidence="14 15">
    <name type="scientific">Taxus chinensis</name>
    <name type="common">Chinese yew</name>
    <name type="synonym">Taxus wallichiana var. chinensis</name>
    <dbReference type="NCBI Taxonomy" id="29808"/>
    <lineage>
        <taxon>Eukaryota</taxon>
        <taxon>Viridiplantae</taxon>
        <taxon>Streptophyta</taxon>
        <taxon>Embryophyta</taxon>
        <taxon>Tracheophyta</taxon>
        <taxon>Spermatophyta</taxon>
        <taxon>Pinopsida</taxon>
        <taxon>Pinidae</taxon>
        <taxon>Conifers II</taxon>
        <taxon>Cupressales</taxon>
        <taxon>Taxaceae</taxon>
        <taxon>Taxus</taxon>
    </lineage>
</organism>
<feature type="transmembrane region" description="Helical" evidence="12">
    <location>
        <begin position="151"/>
        <end position="170"/>
    </location>
</feature>
<protein>
    <recommendedName>
        <fullName evidence="13">Citrate transporter-like domain-containing protein</fullName>
    </recommendedName>
</protein>
<dbReference type="GO" id="GO:0016020">
    <property type="term" value="C:membrane"/>
    <property type="evidence" value="ECO:0007669"/>
    <property type="project" value="UniProtKB-SubCell"/>
</dbReference>
<evidence type="ECO:0000313" key="15">
    <source>
        <dbReference type="Proteomes" id="UP000824469"/>
    </source>
</evidence>
<evidence type="ECO:0000256" key="4">
    <source>
        <dbReference type="ARBA" id="ARBA00022692"/>
    </source>
</evidence>
<dbReference type="InterPro" id="IPR004680">
    <property type="entry name" value="Cit_transptr-like_dom"/>
</dbReference>
<comment type="subcellular location">
    <subcellularLocation>
        <location evidence="1">Membrane</location>
        <topology evidence="1">Multi-pass membrane protein</topology>
    </subcellularLocation>
</comment>
<keyword evidence="15" id="KW-1185">Reference proteome</keyword>
<comment type="similarity">
    <text evidence="10">Belongs to the NhaD Na(+)/H(+) (TC 2.A.62) antiporter family.</text>
</comment>
<keyword evidence="6" id="KW-0915">Sodium</keyword>
<dbReference type="PANTHER" id="PTHR43269">
    <property type="entry name" value="SODIUM/PROTON ANTIPORTER 1-RELATED"/>
    <property type="match status" value="1"/>
</dbReference>
<evidence type="ECO:0000256" key="7">
    <source>
        <dbReference type="ARBA" id="ARBA00023065"/>
    </source>
</evidence>
<keyword evidence="5 12" id="KW-1133">Transmembrane helix</keyword>
<accession>A0AA38CPI4</accession>
<evidence type="ECO:0000256" key="9">
    <source>
        <dbReference type="ARBA" id="ARBA00023201"/>
    </source>
</evidence>
<evidence type="ECO:0000256" key="5">
    <source>
        <dbReference type="ARBA" id="ARBA00022989"/>
    </source>
</evidence>
<reference evidence="14 15" key="1">
    <citation type="journal article" date="2021" name="Nat. Plants">
        <title>The Taxus genome provides insights into paclitaxel biosynthesis.</title>
        <authorList>
            <person name="Xiong X."/>
            <person name="Gou J."/>
            <person name="Liao Q."/>
            <person name="Li Y."/>
            <person name="Zhou Q."/>
            <person name="Bi G."/>
            <person name="Li C."/>
            <person name="Du R."/>
            <person name="Wang X."/>
            <person name="Sun T."/>
            <person name="Guo L."/>
            <person name="Liang H."/>
            <person name="Lu P."/>
            <person name="Wu Y."/>
            <person name="Zhang Z."/>
            <person name="Ro D.K."/>
            <person name="Shang Y."/>
            <person name="Huang S."/>
            <person name="Yan J."/>
        </authorList>
    </citation>
    <scope>NUCLEOTIDE SEQUENCE [LARGE SCALE GENOMIC DNA]</scope>
    <source>
        <strain evidence="14">Ta-2019</strain>
    </source>
</reference>
<feature type="transmembrane region" description="Helical" evidence="12">
    <location>
        <begin position="125"/>
        <end position="144"/>
    </location>
</feature>
<name>A0AA38CPI4_TAXCH</name>
<evidence type="ECO:0000256" key="6">
    <source>
        <dbReference type="ARBA" id="ARBA00023053"/>
    </source>
</evidence>
<gene>
    <name evidence="14" type="ORF">KI387_011897</name>
</gene>
<dbReference type="EMBL" id="JAHRHJ020000009">
    <property type="protein sequence ID" value="KAH9300314.1"/>
    <property type="molecule type" value="Genomic_DNA"/>
</dbReference>
<comment type="caution">
    <text evidence="14">The sequence shown here is derived from an EMBL/GenBank/DDBJ whole genome shotgun (WGS) entry which is preliminary data.</text>
</comment>
<feature type="region of interest" description="Disordered" evidence="11">
    <location>
        <begin position="55"/>
        <end position="75"/>
    </location>
</feature>
<evidence type="ECO:0000256" key="11">
    <source>
        <dbReference type="SAM" id="MobiDB-lite"/>
    </source>
</evidence>
<keyword evidence="8 12" id="KW-0472">Membrane</keyword>
<proteinExistence type="inferred from homology"/>
<keyword evidence="2" id="KW-0813">Transport</keyword>
<evidence type="ECO:0000256" key="3">
    <source>
        <dbReference type="ARBA" id="ARBA00022449"/>
    </source>
</evidence>
<evidence type="ECO:0000256" key="1">
    <source>
        <dbReference type="ARBA" id="ARBA00004141"/>
    </source>
</evidence>
<keyword evidence="3" id="KW-0050">Antiport</keyword>
<dbReference type="GO" id="GO:0006814">
    <property type="term" value="P:sodium ion transport"/>
    <property type="evidence" value="ECO:0007669"/>
    <property type="project" value="UniProtKB-KW"/>
</dbReference>
<dbReference type="OMA" id="DILCENF"/>
<keyword evidence="9" id="KW-0739">Sodium transport</keyword>
<dbReference type="Pfam" id="PF03600">
    <property type="entry name" value="CitMHS"/>
    <property type="match status" value="1"/>
</dbReference>
<feature type="domain" description="Citrate transporter-like" evidence="13">
    <location>
        <begin position="135"/>
        <end position="254"/>
    </location>
</feature>
<evidence type="ECO:0000259" key="13">
    <source>
        <dbReference type="Pfam" id="PF03600"/>
    </source>
</evidence>
<dbReference type="InterPro" id="IPR045016">
    <property type="entry name" value="NhaD-like"/>
</dbReference>
<keyword evidence="4 12" id="KW-0812">Transmembrane</keyword>
<sequence length="260" mass="28886">MIMQRHHRAHFFPRVVLRPPKSLNSRERALMSGFAADQISLKNFRPKFKRCGTRAASIKEEETEEGNSPSGTCDPLCSMDEISSSSSDENHKQKNDLWKALTVFSTVAAGAAVLNHSWVADHQDLVMVSVFTLGYAGIIFEKSLAFNKSGVALLMAVSLWVIRSIAAPSIDVAVHELSESSAEMSQIVFFLLGAMTIVEIVDAHQGFKLVTDKISTRKPYLLLWMVAMITFFLSAILDNLTSTIVMVSLLRKLVPDRDLR</sequence>
<feature type="transmembrane region" description="Helical" evidence="12">
    <location>
        <begin position="182"/>
        <end position="201"/>
    </location>
</feature>
<feature type="non-terminal residue" evidence="14">
    <location>
        <position position="1"/>
    </location>
</feature>
<keyword evidence="7" id="KW-0406">Ion transport</keyword>
<dbReference type="Proteomes" id="UP000824469">
    <property type="component" value="Unassembled WGS sequence"/>
</dbReference>
<feature type="transmembrane region" description="Helical" evidence="12">
    <location>
        <begin position="100"/>
        <end position="119"/>
    </location>
</feature>
<evidence type="ECO:0000256" key="8">
    <source>
        <dbReference type="ARBA" id="ARBA00023136"/>
    </source>
</evidence>
<dbReference type="AlphaFoldDB" id="A0AA38CPI4"/>